<proteinExistence type="predicted"/>
<protein>
    <submittedName>
        <fullName evidence="2">Uncharacterized protein LOC108986452</fullName>
    </submittedName>
</protein>
<name>A0A2I4E5E3_JUGRE</name>
<gene>
    <name evidence="2" type="primary">LOC108986452</name>
</gene>
<dbReference type="Gramene" id="Jr01_28200_p1">
    <property type="protein sequence ID" value="cds.Jr01_28200_p1"/>
    <property type="gene ID" value="Jr01_28200"/>
</dbReference>
<dbReference type="KEGG" id="jre:108986452"/>
<sequence>MVACRRVWNLVDSNATSEEGRCTIEQFNHMYPPIFYGQGDPTLADDWIQDIEEIFRVLNCTDEHKLLYSAFKVIGEAKRWWIPERTIRKTDGRRVVSWPHFKQIFFNCFFSRSVRDSRAKEFADLVQGTMTVHQYMTRFVELSRFASYLIPDEEKKTQKFEEGLNNRIYE</sequence>
<accession>A0A2I4E5E3</accession>
<dbReference type="OrthoDB" id="1936908at2759"/>
<dbReference type="AlphaFoldDB" id="A0A2I4E5E3"/>
<dbReference type="RefSeq" id="XP_018814621.1">
    <property type="nucleotide sequence ID" value="XM_018959076.1"/>
</dbReference>
<dbReference type="GeneID" id="108986452"/>
<keyword evidence="1" id="KW-1185">Reference proteome</keyword>
<dbReference type="Pfam" id="PF03732">
    <property type="entry name" value="Retrotrans_gag"/>
    <property type="match status" value="1"/>
</dbReference>
<evidence type="ECO:0000313" key="1">
    <source>
        <dbReference type="Proteomes" id="UP000235220"/>
    </source>
</evidence>
<dbReference type="Proteomes" id="UP000235220">
    <property type="component" value="Chromosome 1"/>
</dbReference>
<reference evidence="2" key="1">
    <citation type="submission" date="2025-08" db="UniProtKB">
        <authorList>
            <consortium name="RefSeq"/>
        </authorList>
    </citation>
    <scope>IDENTIFICATION</scope>
    <source>
        <tissue evidence="2">Leaves</tissue>
    </source>
</reference>
<dbReference type="InterPro" id="IPR005162">
    <property type="entry name" value="Retrotrans_gag_dom"/>
</dbReference>
<evidence type="ECO:0000313" key="2">
    <source>
        <dbReference type="RefSeq" id="XP_018814621.1"/>
    </source>
</evidence>
<organism evidence="1 2">
    <name type="scientific">Juglans regia</name>
    <name type="common">English walnut</name>
    <dbReference type="NCBI Taxonomy" id="51240"/>
    <lineage>
        <taxon>Eukaryota</taxon>
        <taxon>Viridiplantae</taxon>
        <taxon>Streptophyta</taxon>
        <taxon>Embryophyta</taxon>
        <taxon>Tracheophyta</taxon>
        <taxon>Spermatophyta</taxon>
        <taxon>Magnoliopsida</taxon>
        <taxon>eudicotyledons</taxon>
        <taxon>Gunneridae</taxon>
        <taxon>Pentapetalae</taxon>
        <taxon>rosids</taxon>
        <taxon>fabids</taxon>
        <taxon>Fagales</taxon>
        <taxon>Juglandaceae</taxon>
        <taxon>Juglans</taxon>
    </lineage>
</organism>